<organism evidence="2">
    <name type="scientific">marine metagenome</name>
    <dbReference type="NCBI Taxonomy" id="408172"/>
    <lineage>
        <taxon>unclassified sequences</taxon>
        <taxon>metagenomes</taxon>
        <taxon>ecological metagenomes</taxon>
    </lineage>
</organism>
<evidence type="ECO:0000313" key="2">
    <source>
        <dbReference type="EMBL" id="SVC66466.1"/>
    </source>
</evidence>
<dbReference type="EMBL" id="UINC01103801">
    <property type="protein sequence ID" value="SVC66466.1"/>
    <property type="molecule type" value="Genomic_DNA"/>
</dbReference>
<feature type="non-terminal residue" evidence="2">
    <location>
        <position position="1"/>
    </location>
</feature>
<accession>A0A382NZI8</accession>
<protein>
    <submittedName>
        <fullName evidence="2">Uncharacterized protein</fullName>
    </submittedName>
</protein>
<sequence>VDGGKAISGRWVCREGARHSSPRCRRQASPSAAGQNPTETVLDRPASTQFTVAANR</sequence>
<proteinExistence type="predicted"/>
<name>A0A382NZI8_9ZZZZ</name>
<reference evidence="2" key="1">
    <citation type="submission" date="2018-05" db="EMBL/GenBank/DDBJ databases">
        <authorList>
            <person name="Lanie J.A."/>
            <person name="Ng W.-L."/>
            <person name="Kazmierczak K.M."/>
            <person name="Andrzejewski T.M."/>
            <person name="Davidsen T.M."/>
            <person name="Wayne K.J."/>
            <person name="Tettelin H."/>
            <person name="Glass J.I."/>
            <person name="Rusch D."/>
            <person name="Podicherti R."/>
            <person name="Tsui H.-C.T."/>
            <person name="Winkler M.E."/>
        </authorList>
    </citation>
    <scope>NUCLEOTIDE SEQUENCE</scope>
</reference>
<dbReference type="AlphaFoldDB" id="A0A382NZI8"/>
<feature type="compositionally biased region" description="Polar residues" evidence="1">
    <location>
        <begin position="46"/>
        <end position="56"/>
    </location>
</feature>
<feature type="region of interest" description="Disordered" evidence="1">
    <location>
        <begin position="1"/>
        <end position="56"/>
    </location>
</feature>
<evidence type="ECO:0000256" key="1">
    <source>
        <dbReference type="SAM" id="MobiDB-lite"/>
    </source>
</evidence>
<gene>
    <name evidence="2" type="ORF">METZ01_LOCUS319320</name>
</gene>
<feature type="compositionally biased region" description="Polar residues" evidence="1">
    <location>
        <begin position="28"/>
        <end position="39"/>
    </location>
</feature>